<name>A0AAQ3X121_PASNO</name>
<feature type="region of interest" description="Disordered" evidence="1">
    <location>
        <begin position="128"/>
        <end position="149"/>
    </location>
</feature>
<dbReference type="Proteomes" id="UP001341281">
    <property type="component" value="Chromosome 06"/>
</dbReference>
<sequence>MRRTPPLTVVPLPDPCCRWPSFPLPFLRTGDVAQYRLESKTNRVKLASRSSSATGPNPSAPPPLISLTEAASDLATPSRWFLGPDSALRCRSTRTHHRRPQLSVAGHLQCASARSEPLGEFAVVSSRSSACPRPAPYPTAPRAPLLGEAPPWGGGLRHLPWLPSATPFSLPL</sequence>
<evidence type="ECO:0000256" key="1">
    <source>
        <dbReference type="SAM" id="MobiDB-lite"/>
    </source>
</evidence>
<protein>
    <submittedName>
        <fullName evidence="2">Uncharacterized protein</fullName>
    </submittedName>
</protein>
<proteinExistence type="predicted"/>
<dbReference type="AlphaFoldDB" id="A0AAQ3X121"/>
<accession>A0AAQ3X121</accession>
<keyword evidence="3" id="KW-1185">Reference proteome</keyword>
<dbReference type="EMBL" id="CP144750">
    <property type="protein sequence ID" value="WVZ81081.1"/>
    <property type="molecule type" value="Genomic_DNA"/>
</dbReference>
<evidence type="ECO:0000313" key="3">
    <source>
        <dbReference type="Proteomes" id="UP001341281"/>
    </source>
</evidence>
<reference evidence="2 3" key="1">
    <citation type="submission" date="2024-02" db="EMBL/GenBank/DDBJ databases">
        <title>High-quality chromosome-scale genome assembly of Pensacola bahiagrass (Paspalum notatum Flugge var. saurae).</title>
        <authorList>
            <person name="Vega J.M."/>
            <person name="Podio M."/>
            <person name="Orjuela J."/>
            <person name="Siena L.A."/>
            <person name="Pessino S.C."/>
            <person name="Combes M.C."/>
            <person name="Mariac C."/>
            <person name="Albertini E."/>
            <person name="Pupilli F."/>
            <person name="Ortiz J.P.A."/>
            <person name="Leblanc O."/>
        </authorList>
    </citation>
    <scope>NUCLEOTIDE SEQUENCE [LARGE SCALE GENOMIC DNA]</scope>
    <source>
        <strain evidence="2">R1</strain>
        <tissue evidence="2">Leaf</tissue>
    </source>
</reference>
<organism evidence="2 3">
    <name type="scientific">Paspalum notatum var. saurae</name>
    <dbReference type="NCBI Taxonomy" id="547442"/>
    <lineage>
        <taxon>Eukaryota</taxon>
        <taxon>Viridiplantae</taxon>
        <taxon>Streptophyta</taxon>
        <taxon>Embryophyta</taxon>
        <taxon>Tracheophyta</taxon>
        <taxon>Spermatophyta</taxon>
        <taxon>Magnoliopsida</taxon>
        <taxon>Liliopsida</taxon>
        <taxon>Poales</taxon>
        <taxon>Poaceae</taxon>
        <taxon>PACMAD clade</taxon>
        <taxon>Panicoideae</taxon>
        <taxon>Andropogonodae</taxon>
        <taxon>Paspaleae</taxon>
        <taxon>Paspalinae</taxon>
        <taxon>Paspalum</taxon>
    </lineage>
</organism>
<evidence type="ECO:0000313" key="2">
    <source>
        <dbReference type="EMBL" id="WVZ81081.1"/>
    </source>
</evidence>
<gene>
    <name evidence="2" type="ORF">U9M48_028503</name>
</gene>